<reference evidence="6 7" key="1">
    <citation type="journal article" date="2014" name="J. Microbiol.">
        <title>Diaminobutyricibacter tongyongensis gen. nov., sp. nov. and Homoserinibacter gongjuensis gen. nov., sp. nov. belong to the family Microbacteriaceae.</title>
        <authorList>
            <person name="Kim S.J."/>
            <person name="Ahn J.H."/>
            <person name="Weon H.Y."/>
            <person name="Hamada M."/>
            <person name="Suzuki K."/>
            <person name="Kwon S.W."/>
        </authorList>
    </citation>
    <scope>NUCLEOTIDE SEQUENCE [LARGE SCALE GENOMIC DNA]</scope>
    <source>
        <strain evidence="6 7">NBRC 108724</strain>
    </source>
</reference>
<dbReference type="GO" id="GO:0045892">
    <property type="term" value="P:negative regulation of DNA-templated transcription"/>
    <property type="evidence" value="ECO:0007669"/>
    <property type="project" value="TreeGrafter"/>
</dbReference>
<dbReference type="SMART" id="SM00346">
    <property type="entry name" value="HTH_ICLR"/>
    <property type="match status" value="1"/>
</dbReference>
<dbReference type="InterPro" id="IPR036390">
    <property type="entry name" value="WH_DNA-bd_sf"/>
</dbReference>
<evidence type="ECO:0000259" key="4">
    <source>
        <dbReference type="PROSITE" id="PS51077"/>
    </source>
</evidence>
<sequence>MLSIPHQRDGAHNPDTLLGVLNSRREVRVAGSSKVPAAENTLQVLSFLAAQRGPVPAATIASSLDLPRSTVYHLLAVLVDHGFVLHLPEARRYGLGVRSYELSSAFSRQEPLSRLGRPILAGLVDRIGESGHLAVLHGRDVVYIVEERAPRRPRLVTDVGVRLPSHLTASGRALLATLPAGQVRALYPDAAAFVDRNGGEPHTYGALKRILERVRADGYATEDGEVTPGFASVAVPVRDHAGWPAAGIAITFPRENISHDEWAELAAQVTAAAAELSRRIRGLPV</sequence>
<keyword evidence="7" id="KW-1185">Reference proteome</keyword>
<keyword evidence="3" id="KW-0804">Transcription</keyword>
<evidence type="ECO:0000313" key="7">
    <source>
        <dbReference type="Proteomes" id="UP000474967"/>
    </source>
</evidence>
<evidence type="ECO:0000256" key="1">
    <source>
        <dbReference type="ARBA" id="ARBA00023015"/>
    </source>
</evidence>
<gene>
    <name evidence="6" type="ORF">G3T36_03030</name>
</gene>
<comment type="caution">
    <text evidence="6">The sequence shown here is derived from an EMBL/GenBank/DDBJ whole genome shotgun (WGS) entry which is preliminary data.</text>
</comment>
<dbReference type="GO" id="GO:0003677">
    <property type="term" value="F:DNA binding"/>
    <property type="evidence" value="ECO:0007669"/>
    <property type="project" value="UniProtKB-KW"/>
</dbReference>
<dbReference type="InterPro" id="IPR029016">
    <property type="entry name" value="GAF-like_dom_sf"/>
</dbReference>
<feature type="domain" description="IclR-ED" evidence="5">
    <location>
        <begin position="98"/>
        <end position="282"/>
    </location>
</feature>
<dbReference type="PROSITE" id="PS51078">
    <property type="entry name" value="ICLR_ED"/>
    <property type="match status" value="1"/>
</dbReference>
<dbReference type="PANTHER" id="PTHR30136">
    <property type="entry name" value="HELIX-TURN-HELIX TRANSCRIPTIONAL REGULATOR, ICLR FAMILY"/>
    <property type="match status" value="1"/>
</dbReference>
<dbReference type="InterPro" id="IPR036388">
    <property type="entry name" value="WH-like_DNA-bd_sf"/>
</dbReference>
<dbReference type="Gene3D" id="3.30.450.40">
    <property type="match status" value="1"/>
</dbReference>
<evidence type="ECO:0000256" key="2">
    <source>
        <dbReference type="ARBA" id="ARBA00023125"/>
    </source>
</evidence>
<dbReference type="Proteomes" id="UP000474967">
    <property type="component" value="Unassembled WGS sequence"/>
</dbReference>
<proteinExistence type="predicted"/>
<protein>
    <submittedName>
        <fullName evidence="6">IclR family transcriptional regulator</fullName>
    </submittedName>
</protein>
<evidence type="ECO:0000256" key="3">
    <source>
        <dbReference type="ARBA" id="ARBA00023163"/>
    </source>
</evidence>
<dbReference type="InterPro" id="IPR050707">
    <property type="entry name" value="HTH_MetabolicPath_Reg"/>
</dbReference>
<feature type="domain" description="HTH iclR-type" evidence="4">
    <location>
        <begin position="35"/>
        <end position="97"/>
    </location>
</feature>
<dbReference type="AlphaFoldDB" id="A0A6L9XU49"/>
<evidence type="ECO:0000259" key="5">
    <source>
        <dbReference type="PROSITE" id="PS51078"/>
    </source>
</evidence>
<dbReference type="GO" id="GO:0003700">
    <property type="term" value="F:DNA-binding transcription factor activity"/>
    <property type="evidence" value="ECO:0007669"/>
    <property type="project" value="TreeGrafter"/>
</dbReference>
<dbReference type="Pfam" id="PF01614">
    <property type="entry name" value="IclR_C"/>
    <property type="match status" value="1"/>
</dbReference>
<organism evidence="6 7">
    <name type="scientific">Leifsonia tongyongensis</name>
    <dbReference type="NCBI Taxonomy" id="1268043"/>
    <lineage>
        <taxon>Bacteria</taxon>
        <taxon>Bacillati</taxon>
        <taxon>Actinomycetota</taxon>
        <taxon>Actinomycetes</taxon>
        <taxon>Micrococcales</taxon>
        <taxon>Microbacteriaceae</taxon>
        <taxon>Leifsonia</taxon>
    </lineage>
</organism>
<dbReference type="PROSITE" id="PS51077">
    <property type="entry name" value="HTH_ICLR"/>
    <property type="match status" value="1"/>
</dbReference>
<keyword evidence="2" id="KW-0238">DNA-binding</keyword>
<dbReference type="Gene3D" id="1.10.10.10">
    <property type="entry name" value="Winged helix-like DNA-binding domain superfamily/Winged helix DNA-binding domain"/>
    <property type="match status" value="1"/>
</dbReference>
<dbReference type="EMBL" id="JAAGWY010000001">
    <property type="protein sequence ID" value="NEN04836.1"/>
    <property type="molecule type" value="Genomic_DNA"/>
</dbReference>
<dbReference type="InterPro" id="IPR014757">
    <property type="entry name" value="Tscrpt_reg_IclR_C"/>
</dbReference>
<dbReference type="InterPro" id="IPR005471">
    <property type="entry name" value="Tscrpt_reg_IclR_N"/>
</dbReference>
<dbReference type="SUPFAM" id="SSF55781">
    <property type="entry name" value="GAF domain-like"/>
    <property type="match status" value="1"/>
</dbReference>
<dbReference type="SUPFAM" id="SSF46785">
    <property type="entry name" value="Winged helix' DNA-binding domain"/>
    <property type="match status" value="1"/>
</dbReference>
<dbReference type="Pfam" id="PF09339">
    <property type="entry name" value="HTH_IclR"/>
    <property type="match status" value="1"/>
</dbReference>
<name>A0A6L9XU49_9MICO</name>
<accession>A0A6L9XU49</accession>
<keyword evidence="1" id="KW-0805">Transcription regulation</keyword>
<evidence type="ECO:0000313" key="6">
    <source>
        <dbReference type="EMBL" id="NEN04836.1"/>
    </source>
</evidence>
<dbReference type="PANTHER" id="PTHR30136:SF35">
    <property type="entry name" value="HTH-TYPE TRANSCRIPTIONAL REGULATOR RV1719"/>
    <property type="match status" value="1"/>
</dbReference>